<evidence type="ECO:0000256" key="11">
    <source>
        <dbReference type="ARBA" id="ARBA00023204"/>
    </source>
</evidence>
<dbReference type="PROSITE" id="PS00691">
    <property type="entry name" value="DNA_PHOTOLYASES_1_2"/>
    <property type="match status" value="1"/>
</dbReference>
<sequence length="477" mass="57187">MQKNLIWFRNDLRLHDNMALHEACKFNTDQVIALFISTPKQWFHYCISEKKISFIYHHIISLKQELLNLNIILHHHESTDFSTSIQYLIYFCEKHKINNLFYNYQYEIDERNRDYLTKKILSEKGISVKGFHSNILVPHQYIKNEKNETFKVYSFFKKKIINNLYKSIPKCIPIPLKRIPNKNCFSNDFSFKDLTCNFNKNIFPIGENEAINKLKKFLSNKIENYLLKRNFPFLNSTSMLSPYLSLGIISSRYCLMMLLKRKRDLPLDIIFNCSWFNQILWREFYYHLLIGFPNLSKHESLVKWEKNINWSSNKKHFQNWKEGNTGYPIVDAGMRQLNKLGWMHNRLRMITSSFLVKNLLINWRKGEKYFISHLIDGDLALNNGGWQWSASTGCDAVPYIRIFNPYNQSKNFDPSGDFIRKFIPELKMVPNNYIHQPYEWSKKNKYKLNYPDPIINYNDSRKESLIMFNKARLYLKK</sequence>
<evidence type="ECO:0000256" key="6">
    <source>
        <dbReference type="ARBA" id="ARBA00022630"/>
    </source>
</evidence>
<evidence type="ECO:0000256" key="13">
    <source>
        <dbReference type="ARBA" id="ARBA00031671"/>
    </source>
</evidence>
<keyword evidence="11" id="KW-0234">DNA repair</keyword>
<evidence type="ECO:0000256" key="15">
    <source>
        <dbReference type="ARBA" id="ARBA00059220"/>
    </source>
</evidence>
<evidence type="ECO:0000256" key="10">
    <source>
        <dbReference type="ARBA" id="ARBA00023125"/>
    </source>
</evidence>
<evidence type="ECO:0000256" key="14">
    <source>
        <dbReference type="ARBA" id="ARBA00033999"/>
    </source>
</evidence>
<dbReference type="Gene3D" id="1.10.579.10">
    <property type="entry name" value="DNA Cyclobutane Dipyrimidine Photolyase, subunit A, domain 3"/>
    <property type="match status" value="1"/>
</dbReference>
<evidence type="ECO:0000256" key="19">
    <source>
        <dbReference type="RuleBase" id="RU004182"/>
    </source>
</evidence>
<keyword evidence="12 21" id="KW-0456">Lyase</keyword>
<dbReference type="RefSeq" id="WP_158356003.1">
    <property type="nucleotide sequence ID" value="NZ_CP034870.1"/>
</dbReference>
<evidence type="ECO:0000256" key="18">
    <source>
        <dbReference type="PIRSR" id="PIRSR602081-2"/>
    </source>
</evidence>
<reference evidence="21 22" key="1">
    <citation type="submission" date="2018-12" db="EMBL/GenBank/DDBJ databases">
        <authorList>
            <person name="Chong R.A."/>
        </authorList>
    </citation>
    <scope>NUCLEOTIDE SEQUENCE [LARGE SCALE GENOMIC DNA]</scope>
    <source>
        <strain evidence="21 22">Lps</strain>
    </source>
</reference>
<keyword evidence="10" id="KW-0238">DNA-binding</keyword>
<comment type="catalytic activity">
    <reaction evidence="14">
        <text>cyclobutadipyrimidine (in DNA) = 2 pyrimidine residues (in DNA).</text>
        <dbReference type="EC" id="4.1.99.3"/>
    </reaction>
</comment>
<dbReference type="InterPro" id="IPR036134">
    <property type="entry name" value="Crypto/Photolyase_FAD-like_sf"/>
</dbReference>
<keyword evidence="9 19" id="KW-0157">Chromophore</keyword>
<dbReference type="InterPro" id="IPR002081">
    <property type="entry name" value="Cryptochrome/DNA_photolyase_1"/>
</dbReference>
<organism evidence="21 22">
    <name type="scientific">Buchnera aphidicola</name>
    <name type="common">Lipaphis pseudobrassicae</name>
    <dbReference type="NCBI Taxonomy" id="1258543"/>
    <lineage>
        <taxon>Bacteria</taxon>
        <taxon>Pseudomonadati</taxon>
        <taxon>Pseudomonadota</taxon>
        <taxon>Gammaproteobacteria</taxon>
        <taxon>Enterobacterales</taxon>
        <taxon>Erwiniaceae</taxon>
        <taxon>Buchnera</taxon>
    </lineage>
</organism>
<evidence type="ECO:0000313" key="21">
    <source>
        <dbReference type="EMBL" id="QCI22162.1"/>
    </source>
</evidence>
<dbReference type="InterPro" id="IPR014729">
    <property type="entry name" value="Rossmann-like_a/b/a_fold"/>
</dbReference>
<dbReference type="SUPFAM" id="SSF48173">
    <property type="entry name" value="Cryptochrome/photolyase FAD-binding domain"/>
    <property type="match status" value="1"/>
</dbReference>
<feature type="site" description="Electron transfer via tryptophanyl radical" evidence="18">
    <location>
        <position position="310"/>
    </location>
</feature>
<feature type="binding site" evidence="17">
    <location>
        <begin position="376"/>
        <end position="378"/>
    </location>
    <ligand>
        <name>FAD</name>
        <dbReference type="ChEBI" id="CHEBI:57692"/>
    </ligand>
</feature>
<protein>
    <recommendedName>
        <fullName evidence="5">Deoxyribodipyrimidine photo-lyase</fullName>
        <ecNumber evidence="4">4.1.99.3</ecNumber>
    </recommendedName>
    <alternativeName>
        <fullName evidence="13">DNA photolyase</fullName>
    </alternativeName>
    <alternativeName>
        <fullName evidence="16">Photoreactivating enzyme</fullName>
    </alternativeName>
</protein>
<comment type="subunit">
    <text evidence="3">Monomer.</text>
</comment>
<dbReference type="Pfam" id="PF03441">
    <property type="entry name" value="FAD_binding_7"/>
    <property type="match status" value="1"/>
</dbReference>
<dbReference type="Gene3D" id="1.25.40.80">
    <property type="match status" value="1"/>
</dbReference>
<evidence type="ECO:0000256" key="4">
    <source>
        <dbReference type="ARBA" id="ARBA00013149"/>
    </source>
</evidence>
<evidence type="ECO:0000259" key="20">
    <source>
        <dbReference type="PROSITE" id="PS51645"/>
    </source>
</evidence>
<feature type="binding site" evidence="17">
    <location>
        <begin position="278"/>
        <end position="285"/>
    </location>
    <ligand>
        <name>FAD</name>
        <dbReference type="ChEBI" id="CHEBI:57692"/>
    </ligand>
</feature>
<dbReference type="GO" id="GO:0009416">
    <property type="term" value="P:response to light stimulus"/>
    <property type="evidence" value="ECO:0007669"/>
    <property type="project" value="TreeGrafter"/>
</dbReference>
<comment type="cofactor">
    <cofactor evidence="17">
        <name>FAD</name>
        <dbReference type="ChEBI" id="CHEBI:57692"/>
    </cofactor>
    <text evidence="17">Binds 1 FAD per subunit.</text>
</comment>
<dbReference type="PROSITE" id="PS00394">
    <property type="entry name" value="DNA_PHOTOLYASES_1_1"/>
    <property type="match status" value="1"/>
</dbReference>
<proteinExistence type="inferred from homology"/>
<reference evidence="21 22" key="2">
    <citation type="submission" date="2019-05" db="EMBL/GenBank/DDBJ databases">
        <title>Genome evolution of the obligate endosymbiont Buchnera aphidicola.</title>
        <authorList>
            <person name="Moran N.A."/>
        </authorList>
    </citation>
    <scope>NUCLEOTIDE SEQUENCE [LARGE SCALE GENOMIC DNA]</scope>
    <source>
        <strain evidence="21 22">Lps</strain>
    </source>
</reference>
<feature type="binding site" evidence="17">
    <location>
        <position position="275"/>
    </location>
    <ligand>
        <name>FAD</name>
        <dbReference type="ChEBI" id="CHEBI:57692"/>
    </ligand>
</feature>
<feature type="domain" description="Photolyase/cryptochrome alpha/beta" evidence="20">
    <location>
        <begin position="2"/>
        <end position="136"/>
    </location>
</feature>
<comment type="similarity">
    <text evidence="19">Belongs to the DNA photolyase family.</text>
</comment>
<keyword evidence="8 17" id="KW-0274">FAD</keyword>
<comment type="cofactor">
    <cofactor evidence="1">
        <name>(6R)-5,10-methylene-5,6,7,8-tetrahydrofolate</name>
        <dbReference type="ChEBI" id="CHEBI:15636"/>
    </cofactor>
</comment>
<evidence type="ECO:0000256" key="17">
    <source>
        <dbReference type="PIRSR" id="PIRSR602081-1"/>
    </source>
</evidence>
<dbReference type="PRINTS" id="PR00147">
    <property type="entry name" value="DNAPHOTLYASE"/>
</dbReference>
<evidence type="ECO:0000313" key="22">
    <source>
        <dbReference type="Proteomes" id="UP000298564"/>
    </source>
</evidence>
<evidence type="ECO:0000256" key="12">
    <source>
        <dbReference type="ARBA" id="ARBA00023239"/>
    </source>
</evidence>
<dbReference type="Pfam" id="PF00875">
    <property type="entry name" value="DNA_photolyase"/>
    <property type="match status" value="1"/>
</dbReference>
<dbReference type="Gene3D" id="3.40.50.620">
    <property type="entry name" value="HUPs"/>
    <property type="match status" value="1"/>
</dbReference>
<dbReference type="InterPro" id="IPR006050">
    <property type="entry name" value="DNA_photolyase_N"/>
</dbReference>
<dbReference type="FunFam" id="1.10.579.10:FF:000003">
    <property type="entry name" value="Deoxyribodipyrimidine photo-lyase"/>
    <property type="match status" value="1"/>
</dbReference>
<evidence type="ECO:0000256" key="8">
    <source>
        <dbReference type="ARBA" id="ARBA00022827"/>
    </source>
</evidence>
<dbReference type="Proteomes" id="UP000298564">
    <property type="component" value="Chromosome"/>
</dbReference>
<feature type="site" description="Electron transfer via tryptophanyl radical" evidence="18">
    <location>
        <position position="363"/>
    </location>
</feature>
<evidence type="ECO:0000256" key="3">
    <source>
        <dbReference type="ARBA" id="ARBA00011245"/>
    </source>
</evidence>
<dbReference type="InterPro" id="IPR036155">
    <property type="entry name" value="Crypto/Photolyase_N_sf"/>
</dbReference>
<keyword evidence="7" id="KW-0227">DNA damage</keyword>
<dbReference type="GO" id="GO:0000719">
    <property type="term" value="P:photoreactive repair"/>
    <property type="evidence" value="ECO:0007669"/>
    <property type="project" value="UniProtKB-ARBA"/>
</dbReference>
<dbReference type="PANTHER" id="PTHR11455">
    <property type="entry name" value="CRYPTOCHROME"/>
    <property type="match status" value="1"/>
</dbReference>
<feature type="site" description="Electron transfer via tryptophanyl radical" evidence="18">
    <location>
        <position position="386"/>
    </location>
</feature>
<feature type="binding site" evidence="17">
    <location>
        <begin position="237"/>
        <end position="241"/>
    </location>
    <ligand>
        <name>FAD</name>
        <dbReference type="ChEBI" id="CHEBI:57692"/>
    </ligand>
</feature>
<comment type="similarity">
    <text evidence="2">Belongs to the DNA photolyase class-1 family.</text>
</comment>
<dbReference type="OrthoDB" id="9772484at2"/>
<dbReference type="InterPro" id="IPR018394">
    <property type="entry name" value="DNA_photolyase_1_CS_C"/>
</dbReference>
<evidence type="ECO:0000256" key="2">
    <source>
        <dbReference type="ARBA" id="ARBA00005862"/>
    </source>
</evidence>
<evidence type="ECO:0000256" key="7">
    <source>
        <dbReference type="ARBA" id="ARBA00022763"/>
    </source>
</evidence>
<evidence type="ECO:0000256" key="1">
    <source>
        <dbReference type="ARBA" id="ARBA00001932"/>
    </source>
</evidence>
<dbReference type="GO" id="GO:0071949">
    <property type="term" value="F:FAD binding"/>
    <property type="evidence" value="ECO:0007669"/>
    <property type="project" value="TreeGrafter"/>
</dbReference>
<dbReference type="InterPro" id="IPR005101">
    <property type="entry name" value="Cryptochr/Photolyase_FAD-bd"/>
</dbReference>
<dbReference type="PROSITE" id="PS51645">
    <property type="entry name" value="PHR_CRY_ALPHA_BETA"/>
    <property type="match status" value="1"/>
</dbReference>
<gene>
    <name evidence="21" type="ORF">D9V70_01535</name>
</gene>
<dbReference type="EC" id="4.1.99.3" evidence="4"/>
<dbReference type="EMBL" id="CP034870">
    <property type="protein sequence ID" value="QCI22162.1"/>
    <property type="molecule type" value="Genomic_DNA"/>
</dbReference>
<dbReference type="AlphaFoldDB" id="A0A4D6XWV8"/>
<comment type="function">
    <text evidence="15">Involved in repair of UV radiation-induced DNA damage. Catalyzes the light-dependent monomerization (300-600 nm) of cyclobutyl pyrimidine dimers (in cis-syn configuration), which are formed between adjacent bases on the same DNA strand upon exposure to ultraviolet radiation.</text>
</comment>
<evidence type="ECO:0000256" key="16">
    <source>
        <dbReference type="ARBA" id="ARBA00083107"/>
    </source>
</evidence>
<evidence type="ECO:0000256" key="5">
    <source>
        <dbReference type="ARBA" id="ARBA00014046"/>
    </source>
</evidence>
<accession>A0A4D6XWV8</accession>
<feature type="binding site" evidence="17">
    <location>
        <position position="225"/>
    </location>
    <ligand>
        <name>FAD</name>
        <dbReference type="ChEBI" id="CHEBI:57692"/>
    </ligand>
</feature>
<name>A0A4D6XWV8_9GAMM</name>
<keyword evidence="6 17" id="KW-0285">Flavoprotein</keyword>
<evidence type="ECO:0000256" key="9">
    <source>
        <dbReference type="ARBA" id="ARBA00022991"/>
    </source>
</evidence>
<dbReference type="GO" id="GO:0003904">
    <property type="term" value="F:deoxyribodipyrimidine photo-lyase activity"/>
    <property type="evidence" value="ECO:0007669"/>
    <property type="project" value="UniProtKB-EC"/>
</dbReference>
<dbReference type="NCBIfam" id="NF007955">
    <property type="entry name" value="PRK10674.1"/>
    <property type="match status" value="1"/>
</dbReference>
<dbReference type="GO" id="GO:0003677">
    <property type="term" value="F:DNA binding"/>
    <property type="evidence" value="ECO:0007669"/>
    <property type="project" value="UniProtKB-KW"/>
</dbReference>
<dbReference type="PANTHER" id="PTHR11455:SF9">
    <property type="entry name" value="CRYPTOCHROME CIRCADIAN CLOCK 5 ISOFORM X1"/>
    <property type="match status" value="1"/>
</dbReference>
<dbReference type="SUPFAM" id="SSF52425">
    <property type="entry name" value="Cryptochrome/photolyase, N-terminal domain"/>
    <property type="match status" value="1"/>
</dbReference>